<dbReference type="AlphaFoldDB" id="A0A221KAF3"/>
<proteinExistence type="predicted"/>
<accession>A0A221KAF3</accession>
<dbReference type="KEGG" id="vff:VITFI_CDS0207"/>
<evidence type="ECO:0000313" key="2">
    <source>
        <dbReference type="Proteomes" id="UP000199729"/>
    </source>
</evidence>
<name>A0A221KAF3_VITFI</name>
<reference evidence="1 2" key="1">
    <citation type="submission" date="2017-07" db="EMBL/GenBank/DDBJ databases">
        <title>Complete Genome Sequence of the cosmetic ferment Vitreoscilla filiformis (ATCC15551).</title>
        <authorList>
            <person name="Contreras S."/>
            <person name="Sagory-Zalkind P."/>
            <person name="Blanquart H."/>
            <person name="Iltis A."/>
            <person name="Morand S.C."/>
        </authorList>
    </citation>
    <scope>NUCLEOTIDE SEQUENCE [LARGE SCALE GENOMIC DNA]</scope>
    <source>
        <strain evidence="1 2">ATCC 15551</strain>
    </source>
</reference>
<dbReference type="Proteomes" id="UP000199729">
    <property type="component" value="Chromosome"/>
</dbReference>
<evidence type="ECO:0000313" key="1">
    <source>
        <dbReference type="EMBL" id="ASM75986.1"/>
    </source>
</evidence>
<dbReference type="EMBL" id="CP022423">
    <property type="protein sequence ID" value="ASM75986.1"/>
    <property type="molecule type" value="Genomic_DNA"/>
</dbReference>
<gene>
    <name evidence="1" type="ORF">VITFI_CDS0207</name>
</gene>
<organism evidence="1 2">
    <name type="scientific">Vitreoscilla filiformis</name>
    <dbReference type="NCBI Taxonomy" id="63"/>
    <lineage>
        <taxon>Bacteria</taxon>
        <taxon>Pseudomonadati</taxon>
        <taxon>Pseudomonadota</taxon>
        <taxon>Betaproteobacteria</taxon>
        <taxon>Neisseriales</taxon>
        <taxon>Neisseriaceae</taxon>
        <taxon>Vitreoscilla</taxon>
    </lineage>
</organism>
<sequence length="48" mass="5292">MFTAKDVAQSRKPKQAWRCGFCVAAGVPCPRGFPPVCAHSLWIKLCKT</sequence>
<protein>
    <submittedName>
        <fullName evidence="1">Uncharacterized protein</fullName>
    </submittedName>
</protein>
<keyword evidence="2" id="KW-1185">Reference proteome</keyword>